<name>A0A1D7QK14_9SPHI</name>
<reference evidence="2 3" key="1">
    <citation type="submission" date="2016-08" db="EMBL/GenBank/DDBJ databases">
        <authorList>
            <person name="Seilhamer J.J."/>
        </authorList>
    </citation>
    <scope>NUCLEOTIDE SEQUENCE [LARGE SCALE GENOMIC DNA]</scope>
    <source>
        <strain evidence="2 3">DX4</strain>
    </source>
</reference>
<keyword evidence="3" id="KW-1185">Reference proteome</keyword>
<feature type="transmembrane region" description="Helical" evidence="1">
    <location>
        <begin position="20"/>
        <end position="47"/>
    </location>
</feature>
<keyword evidence="1" id="KW-0812">Transmembrane</keyword>
<keyword evidence="1" id="KW-0472">Membrane</keyword>
<dbReference type="AlphaFoldDB" id="A0A1D7QK14"/>
<organism evidence="2 3">
    <name type="scientific">Pedobacter steynii</name>
    <dbReference type="NCBI Taxonomy" id="430522"/>
    <lineage>
        <taxon>Bacteria</taxon>
        <taxon>Pseudomonadati</taxon>
        <taxon>Bacteroidota</taxon>
        <taxon>Sphingobacteriia</taxon>
        <taxon>Sphingobacteriales</taxon>
        <taxon>Sphingobacteriaceae</taxon>
        <taxon>Pedobacter</taxon>
    </lineage>
</organism>
<keyword evidence="1" id="KW-1133">Transmembrane helix</keyword>
<accession>A0A1D7QK14</accession>
<dbReference type="KEGG" id="psty:BFS30_18675"/>
<feature type="transmembrane region" description="Helical" evidence="1">
    <location>
        <begin position="54"/>
        <end position="72"/>
    </location>
</feature>
<dbReference type="Proteomes" id="UP000094313">
    <property type="component" value="Chromosome"/>
</dbReference>
<evidence type="ECO:0000256" key="1">
    <source>
        <dbReference type="SAM" id="Phobius"/>
    </source>
</evidence>
<evidence type="ECO:0000313" key="3">
    <source>
        <dbReference type="Proteomes" id="UP000094313"/>
    </source>
</evidence>
<sequence>MRVYNDTKKPLIILIPNNYFFIVGIGTFSLLVGFRTAFFDIFSIYLIDLQCFECYFIDVVIAYFLLILPVIYPDSVNVIPKRLKIIPFALCRY</sequence>
<evidence type="ECO:0000313" key="2">
    <source>
        <dbReference type="EMBL" id="AOM79016.1"/>
    </source>
</evidence>
<protein>
    <submittedName>
        <fullName evidence="2">Uncharacterized protein</fullName>
    </submittedName>
</protein>
<dbReference type="EMBL" id="CP017141">
    <property type="protein sequence ID" value="AOM79016.1"/>
    <property type="molecule type" value="Genomic_DNA"/>
</dbReference>
<gene>
    <name evidence="2" type="ORF">BFS30_18675</name>
</gene>
<proteinExistence type="predicted"/>